<dbReference type="RefSeq" id="WP_377566671.1">
    <property type="nucleotide sequence ID" value="NZ_JBHTJZ010000033.1"/>
</dbReference>
<dbReference type="InterPro" id="IPR002560">
    <property type="entry name" value="Transposase_DDE"/>
</dbReference>
<proteinExistence type="predicted"/>
<evidence type="ECO:0000313" key="3">
    <source>
        <dbReference type="Proteomes" id="UP001596989"/>
    </source>
</evidence>
<comment type="caution">
    <text evidence="2">The sequence shown here is derived from an EMBL/GenBank/DDBJ whole genome shotgun (WGS) entry which is preliminary data.</text>
</comment>
<protein>
    <submittedName>
        <fullName evidence="2">Transposase</fullName>
    </submittedName>
</protein>
<gene>
    <name evidence="2" type="ORF">ACFQ2I_18165</name>
</gene>
<name>A0ABW3HUS6_9BACL</name>
<dbReference type="Proteomes" id="UP001596989">
    <property type="component" value="Unassembled WGS sequence"/>
</dbReference>
<evidence type="ECO:0000259" key="1">
    <source>
        <dbReference type="Pfam" id="PF01610"/>
    </source>
</evidence>
<organism evidence="2 3">
    <name type="scientific">Paenibacillus chungangensis</name>
    <dbReference type="NCBI Taxonomy" id="696535"/>
    <lineage>
        <taxon>Bacteria</taxon>
        <taxon>Bacillati</taxon>
        <taxon>Bacillota</taxon>
        <taxon>Bacilli</taxon>
        <taxon>Bacillales</taxon>
        <taxon>Paenibacillaceae</taxon>
        <taxon>Paenibacillus</taxon>
    </lineage>
</organism>
<keyword evidence="3" id="KW-1185">Reference proteome</keyword>
<dbReference type="EMBL" id="JBHTJZ010000033">
    <property type="protein sequence ID" value="MFD0961278.1"/>
    <property type="molecule type" value="Genomic_DNA"/>
</dbReference>
<feature type="domain" description="Transposase IS204/IS1001/IS1096/IS1165 DDE" evidence="1">
    <location>
        <begin position="5"/>
        <end position="45"/>
    </location>
</feature>
<evidence type="ECO:0000313" key="2">
    <source>
        <dbReference type="EMBL" id="MFD0961278.1"/>
    </source>
</evidence>
<accession>A0ABW3HUS6</accession>
<sequence length="65" mass="7593">MLGISLQKHYDRVIHWFTSKMTNDLLKGVHSLFQAAKRKARGYHSRYHSSEKCPGFQRFAGKELV</sequence>
<dbReference type="Pfam" id="PF01610">
    <property type="entry name" value="DDE_Tnp_ISL3"/>
    <property type="match status" value="1"/>
</dbReference>
<reference evidence="3" key="1">
    <citation type="journal article" date="2019" name="Int. J. Syst. Evol. Microbiol.">
        <title>The Global Catalogue of Microorganisms (GCM) 10K type strain sequencing project: providing services to taxonomists for standard genome sequencing and annotation.</title>
        <authorList>
            <consortium name="The Broad Institute Genomics Platform"/>
            <consortium name="The Broad Institute Genome Sequencing Center for Infectious Disease"/>
            <person name="Wu L."/>
            <person name="Ma J."/>
        </authorList>
    </citation>
    <scope>NUCLEOTIDE SEQUENCE [LARGE SCALE GENOMIC DNA]</scope>
    <source>
        <strain evidence="3">CCUG 59129</strain>
    </source>
</reference>